<dbReference type="InterPro" id="IPR006127">
    <property type="entry name" value="ZnuA-like"/>
</dbReference>
<evidence type="ECO:0000256" key="2">
    <source>
        <dbReference type="ARBA" id="ARBA00022448"/>
    </source>
</evidence>
<proteinExistence type="inferred from homology"/>
<feature type="region of interest" description="Disordered" evidence="5">
    <location>
        <begin position="132"/>
        <end position="166"/>
    </location>
</feature>
<evidence type="ECO:0000256" key="4">
    <source>
        <dbReference type="RuleBase" id="RU003512"/>
    </source>
</evidence>
<evidence type="ECO:0000256" key="6">
    <source>
        <dbReference type="SAM" id="SignalP"/>
    </source>
</evidence>
<comment type="similarity">
    <text evidence="1 4">Belongs to the bacterial solute-binding protein 9 family.</text>
</comment>
<dbReference type="SUPFAM" id="SSF53807">
    <property type="entry name" value="Helical backbone' metal receptor"/>
    <property type="match status" value="1"/>
</dbReference>
<feature type="chain" id="PRO_5038467065" evidence="6">
    <location>
        <begin position="26"/>
        <end position="343"/>
    </location>
</feature>
<keyword evidence="8" id="KW-1185">Reference proteome</keyword>
<dbReference type="RefSeq" id="WP_046231920.1">
    <property type="nucleotide sequence ID" value="NZ_FONN01000009.1"/>
</dbReference>
<dbReference type="PANTHER" id="PTHR42953">
    <property type="entry name" value="HIGH-AFFINITY ZINC UPTAKE SYSTEM PROTEIN ZNUA-RELATED"/>
    <property type="match status" value="1"/>
</dbReference>
<accession>A0A1I2EM62</accession>
<evidence type="ECO:0000256" key="5">
    <source>
        <dbReference type="SAM" id="MobiDB-lite"/>
    </source>
</evidence>
<name>A0A1I2EM62_9BACL</name>
<dbReference type="Pfam" id="PF01297">
    <property type="entry name" value="ZnuA"/>
    <property type="match status" value="1"/>
</dbReference>
<evidence type="ECO:0000256" key="1">
    <source>
        <dbReference type="ARBA" id="ARBA00011028"/>
    </source>
</evidence>
<dbReference type="InterPro" id="IPR050492">
    <property type="entry name" value="Bact_metal-bind_prot9"/>
</dbReference>
<dbReference type="AlphaFoldDB" id="A0A1I2EM62"/>
<dbReference type="GO" id="GO:0030001">
    <property type="term" value="P:metal ion transport"/>
    <property type="evidence" value="ECO:0007669"/>
    <property type="project" value="InterPro"/>
</dbReference>
<dbReference type="OrthoDB" id="9810636at2"/>
<dbReference type="PANTHER" id="PTHR42953:SF3">
    <property type="entry name" value="HIGH-AFFINITY ZINC UPTAKE SYSTEM PROTEIN ZNUA"/>
    <property type="match status" value="1"/>
</dbReference>
<feature type="compositionally biased region" description="Basic and acidic residues" evidence="5">
    <location>
        <begin position="133"/>
        <end position="152"/>
    </location>
</feature>
<dbReference type="Proteomes" id="UP000183410">
    <property type="component" value="Unassembled WGS sequence"/>
</dbReference>
<dbReference type="PROSITE" id="PS51257">
    <property type="entry name" value="PROKAR_LIPOPROTEIN"/>
    <property type="match status" value="1"/>
</dbReference>
<reference evidence="8" key="1">
    <citation type="submission" date="2016-10" db="EMBL/GenBank/DDBJ databases">
        <authorList>
            <person name="Varghese N."/>
            <person name="Submissions S."/>
        </authorList>
    </citation>
    <scope>NUCLEOTIDE SEQUENCE [LARGE SCALE GENOMIC DNA]</scope>
    <source>
        <strain evidence="8">CGMCC 1.10223</strain>
    </source>
</reference>
<evidence type="ECO:0000256" key="3">
    <source>
        <dbReference type="ARBA" id="ARBA00022729"/>
    </source>
</evidence>
<keyword evidence="3 6" id="KW-0732">Signal</keyword>
<sequence>MKNLFSSKKLTAMAALLMSVVLVLSACGSNSNSSIVEGKTNVVTSFYPLYYFASEIGGEYVNVVNLIPAGVEPHDWTPKSQDLSTASKAQLFLYNGAGLEGWTDSFLKGLPNDQTIITAEMSKGVELIQGNPEEEHDHSAETAEEHADHEEHGDEAEGAAADEHDHEHALDVDPHTWVSPKSAIIMAENVKNSLIQVDSAHKTEYEANYEALHSKLAALDAKFEQELSKTTMKDIVVSHQAFGYLARDYGLTQTAIMGLSADAEPRAQDLLNIAKYVKEKGIRYIFFEELVSPALADTLASEAKVDTLMLNPVEGLTPEQEKNGDTYITLMEANLQNLLKALK</sequence>
<evidence type="ECO:0000313" key="7">
    <source>
        <dbReference type="EMBL" id="SFE93697.1"/>
    </source>
</evidence>
<feature type="signal peptide" evidence="6">
    <location>
        <begin position="1"/>
        <end position="25"/>
    </location>
</feature>
<evidence type="ECO:0000313" key="8">
    <source>
        <dbReference type="Proteomes" id="UP000183410"/>
    </source>
</evidence>
<gene>
    <name evidence="7" type="ORF">SAMN04487969_109207</name>
</gene>
<keyword evidence="2 4" id="KW-0813">Transport</keyword>
<dbReference type="Gene3D" id="3.40.50.1980">
    <property type="entry name" value="Nitrogenase molybdenum iron protein domain"/>
    <property type="match status" value="2"/>
</dbReference>
<protein>
    <submittedName>
        <fullName evidence="7">Zinc transport system substrate-binding protein</fullName>
    </submittedName>
</protein>
<dbReference type="PRINTS" id="PR00691">
    <property type="entry name" value="ADHESINB"/>
</dbReference>
<dbReference type="GO" id="GO:0046872">
    <property type="term" value="F:metal ion binding"/>
    <property type="evidence" value="ECO:0007669"/>
    <property type="project" value="InterPro"/>
</dbReference>
<dbReference type="PRINTS" id="PR00690">
    <property type="entry name" value="ADHESNFAMILY"/>
</dbReference>
<dbReference type="InterPro" id="IPR006129">
    <property type="entry name" value="AdhesinB"/>
</dbReference>
<dbReference type="EMBL" id="FONN01000009">
    <property type="protein sequence ID" value="SFE93697.1"/>
    <property type="molecule type" value="Genomic_DNA"/>
</dbReference>
<organism evidence="7 8">
    <name type="scientific">Paenibacillus algorifonticola</name>
    <dbReference type="NCBI Taxonomy" id="684063"/>
    <lineage>
        <taxon>Bacteria</taxon>
        <taxon>Bacillati</taxon>
        <taxon>Bacillota</taxon>
        <taxon>Bacilli</taxon>
        <taxon>Bacillales</taxon>
        <taxon>Paenibacillaceae</taxon>
        <taxon>Paenibacillus</taxon>
    </lineage>
</organism>
<dbReference type="InterPro" id="IPR006128">
    <property type="entry name" value="Lipoprotein_PsaA-like"/>
</dbReference>
<dbReference type="GO" id="GO:0007155">
    <property type="term" value="P:cell adhesion"/>
    <property type="evidence" value="ECO:0007669"/>
    <property type="project" value="InterPro"/>
</dbReference>